<dbReference type="AlphaFoldDB" id="A0A0B7HTT8"/>
<dbReference type="Proteomes" id="UP000044026">
    <property type="component" value="Unassembled WGS sequence"/>
</dbReference>
<evidence type="ECO:0000313" key="1">
    <source>
        <dbReference type="EMBL" id="CEN40933.1"/>
    </source>
</evidence>
<dbReference type="EMBL" id="CDOE01000078">
    <property type="protein sequence ID" value="CEN40933.1"/>
    <property type="molecule type" value="Genomic_DNA"/>
</dbReference>
<proteinExistence type="predicted"/>
<gene>
    <name evidence="1" type="ORF">CCAN12_80003</name>
</gene>
<protein>
    <submittedName>
        <fullName evidence="1">Uncharacterized protein</fullName>
    </submittedName>
</protein>
<organism evidence="1 2">
    <name type="scientific">Capnocytophaga canimorsus</name>
    <dbReference type="NCBI Taxonomy" id="28188"/>
    <lineage>
        <taxon>Bacteria</taxon>
        <taxon>Pseudomonadati</taxon>
        <taxon>Bacteroidota</taxon>
        <taxon>Flavobacteriia</taxon>
        <taxon>Flavobacteriales</taxon>
        <taxon>Flavobacteriaceae</taxon>
        <taxon>Capnocytophaga</taxon>
    </lineage>
</organism>
<reference evidence="1 2" key="1">
    <citation type="submission" date="2015-01" db="EMBL/GenBank/DDBJ databases">
        <authorList>
            <person name="Xiang T."/>
            <person name="Song Y."/>
            <person name="Huang L."/>
            <person name="Wang B."/>
            <person name="Wu P."/>
        </authorList>
    </citation>
    <scope>NUCLEOTIDE SEQUENCE [LARGE SCALE GENOMIC DNA]</scope>
    <source>
        <strain evidence="1 2">Cc12</strain>
    </source>
</reference>
<sequence>MIELYAIKKPEKAEEVKLFQKGFEKLIYHLENEPNPFL</sequence>
<evidence type="ECO:0000313" key="2">
    <source>
        <dbReference type="Proteomes" id="UP000044026"/>
    </source>
</evidence>
<name>A0A0B7HTT8_9FLAO</name>
<accession>A0A0B7HTT8</accession>